<proteinExistence type="predicted"/>
<name>A0A921GEE1_9ACTN</name>
<organism evidence="1 2">
    <name type="scientific">Thermophilibacter provencensis</name>
    <dbReference type="NCBI Taxonomy" id="1852386"/>
    <lineage>
        <taxon>Bacteria</taxon>
        <taxon>Bacillati</taxon>
        <taxon>Actinomycetota</taxon>
        <taxon>Coriobacteriia</taxon>
        <taxon>Coriobacteriales</taxon>
        <taxon>Atopobiaceae</taxon>
        <taxon>Thermophilibacter</taxon>
    </lineage>
</organism>
<dbReference type="EMBL" id="DYWQ01000012">
    <property type="protein sequence ID" value="HJF44324.1"/>
    <property type="molecule type" value="Genomic_DNA"/>
</dbReference>
<protein>
    <recommendedName>
        <fullName evidence="3">DUF559 domain-containing protein</fullName>
    </recommendedName>
</protein>
<evidence type="ECO:0000313" key="2">
    <source>
        <dbReference type="Proteomes" id="UP000697330"/>
    </source>
</evidence>
<gene>
    <name evidence="1" type="ORF">K8U72_00850</name>
</gene>
<evidence type="ECO:0008006" key="3">
    <source>
        <dbReference type="Google" id="ProtNLM"/>
    </source>
</evidence>
<accession>A0A921GEE1</accession>
<dbReference type="RefSeq" id="WP_274958420.1">
    <property type="nucleotide sequence ID" value="NZ_DYWQ01000012.1"/>
</dbReference>
<comment type="caution">
    <text evidence="1">The sequence shown here is derived from an EMBL/GenBank/DDBJ whole genome shotgun (WGS) entry which is preliminary data.</text>
</comment>
<dbReference type="AlphaFoldDB" id="A0A921GEE1"/>
<sequence length="326" mass="36774">MPELRRCDEALGRVEALSALRPPYHVIVSGTTARHRSELLVAHQTQALQPPGSFFSLSPEVHCASPELVLLQMAEYATDLELLLLVDELCGHYGIQPRASKGLVKRSDPLTNTMRILDYLDRASTPRGASKLRRAVERARERSGSPRESKTVHRLEFSPRLGGYGLEVVALNDPVLVERADATLAASRERIRKPDIMLLAPADAPEGSIPFRGCALDYQGGYHCDEIQAGRDTNRRNELLACGVKPYEIEKEHYDDPDYLDWLVSHIRRDLGLEELRLRPGALEARRARRERLWHDLERIDGLTWTGRSDHLLMEGSRELPRKAAT</sequence>
<dbReference type="Proteomes" id="UP000697330">
    <property type="component" value="Unassembled WGS sequence"/>
</dbReference>
<evidence type="ECO:0000313" key="1">
    <source>
        <dbReference type="EMBL" id="HJF44324.1"/>
    </source>
</evidence>
<reference evidence="1" key="2">
    <citation type="submission" date="2021-09" db="EMBL/GenBank/DDBJ databases">
        <authorList>
            <person name="Gilroy R."/>
        </authorList>
    </citation>
    <scope>NUCLEOTIDE SEQUENCE</scope>
    <source>
        <strain evidence="1">CHK124-7917</strain>
    </source>
</reference>
<reference evidence="1" key="1">
    <citation type="journal article" date="2021" name="PeerJ">
        <title>Extensive microbial diversity within the chicken gut microbiome revealed by metagenomics and culture.</title>
        <authorList>
            <person name="Gilroy R."/>
            <person name="Ravi A."/>
            <person name="Getino M."/>
            <person name="Pursley I."/>
            <person name="Horton D.L."/>
            <person name="Alikhan N.F."/>
            <person name="Baker D."/>
            <person name="Gharbi K."/>
            <person name="Hall N."/>
            <person name="Watson M."/>
            <person name="Adriaenssens E.M."/>
            <person name="Foster-Nyarko E."/>
            <person name="Jarju S."/>
            <person name="Secka A."/>
            <person name="Antonio M."/>
            <person name="Oren A."/>
            <person name="Chaudhuri R.R."/>
            <person name="La Ragione R."/>
            <person name="Hildebrand F."/>
            <person name="Pallen M.J."/>
        </authorList>
    </citation>
    <scope>NUCLEOTIDE SEQUENCE</scope>
    <source>
        <strain evidence="1">CHK124-7917</strain>
    </source>
</reference>